<evidence type="ECO:0000256" key="6">
    <source>
        <dbReference type="ARBA" id="ARBA00023277"/>
    </source>
</evidence>
<dbReference type="Gene3D" id="2.30.40.10">
    <property type="entry name" value="Urease, subunit C, domain 1"/>
    <property type="match status" value="1"/>
</dbReference>
<accession>A0AAW9NSQ0</accession>
<feature type="binding site" evidence="11">
    <location>
        <begin position="226"/>
        <end position="227"/>
    </location>
    <ligand>
        <name>substrate</name>
    </ligand>
</feature>
<dbReference type="GO" id="GO:0006046">
    <property type="term" value="P:N-acetylglucosamine catabolic process"/>
    <property type="evidence" value="ECO:0007669"/>
    <property type="project" value="TreeGrafter"/>
</dbReference>
<comment type="catalytic activity">
    <reaction evidence="7">
        <text>N-acetyl-D-glucosamine 6-phosphate + H2O = D-glucosamine 6-phosphate + acetate</text>
        <dbReference type="Rhea" id="RHEA:22936"/>
        <dbReference type="ChEBI" id="CHEBI:15377"/>
        <dbReference type="ChEBI" id="CHEBI:30089"/>
        <dbReference type="ChEBI" id="CHEBI:57513"/>
        <dbReference type="ChEBI" id="CHEBI:58725"/>
        <dbReference type="EC" id="3.5.1.25"/>
    </reaction>
</comment>
<dbReference type="Proteomes" id="UP001344888">
    <property type="component" value="Unassembled WGS sequence"/>
</dbReference>
<organism evidence="14 15">
    <name type="scientific">Metasolibacillus meyeri</name>
    <dbReference type="NCBI Taxonomy" id="1071052"/>
    <lineage>
        <taxon>Bacteria</taxon>
        <taxon>Bacillati</taxon>
        <taxon>Bacillota</taxon>
        <taxon>Bacilli</taxon>
        <taxon>Bacillales</taxon>
        <taxon>Caryophanaceae</taxon>
        <taxon>Metasolibacillus</taxon>
    </lineage>
</organism>
<evidence type="ECO:0000313" key="15">
    <source>
        <dbReference type="Proteomes" id="UP001344888"/>
    </source>
</evidence>
<dbReference type="InterPro" id="IPR011059">
    <property type="entry name" value="Metal-dep_hydrolase_composite"/>
</dbReference>
<feature type="binding site" evidence="11">
    <location>
        <begin position="315"/>
        <end position="317"/>
    </location>
    <ligand>
        <name>substrate</name>
    </ligand>
</feature>
<feature type="binding site" evidence="11">
    <location>
        <position position="234"/>
    </location>
    <ligand>
        <name>substrate</name>
    </ligand>
</feature>
<feature type="domain" description="Amidohydrolase-related" evidence="13">
    <location>
        <begin position="56"/>
        <end position="387"/>
    </location>
</feature>
<evidence type="ECO:0000256" key="7">
    <source>
        <dbReference type="ARBA" id="ARBA00047647"/>
    </source>
</evidence>
<dbReference type="EC" id="3.5.1.25" evidence="2"/>
<evidence type="ECO:0000256" key="12">
    <source>
        <dbReference type="PIRSR" id="PIRSR038994-3"/>
    </source>
</evidence>
<dbReference type="FunFam" id="3.20.20.140:FF:000004">
    <property type="entry name" value="N-acetylglucosamine-6-phosphate deacetylase"/>
    <property type="match status" value="1"/>
</dbReference>
<proteinExistence type="inferred from homology"/>
<name>A0AAW9NSQ0_9BACL</name>
<dbReference type="InterPro" id="IPR006680">
    <property type="entry name" value="Amidohydro-rel"/>
</dbReference>
<dbReference type="EMBL" id="JARSFG010000007">
    <property type="protein sequence ID" value="MEC1177858.1"/>
    <property type="molecule type" value="Genomic_DNA"/>
</dbReference>
<evidence type="ECO:0000256" key="5">
    <source>
        <dbReference type="ARBA" id="ARBA00022801"/>
    </source>
</evidence>
<evidence type="ECO:0000256" key="3">
    <source>
        <dbReference type="ARBA" id="ARBA00018029"/>
    </source>
</evidence>
<comment type="cofactor">
    <cofactor evidence="12">
        <name>a divalent metal cation</name>
        <dbReference type="ChEBI" id="CHEBI:60240"/>
    </cofactor>
    <text evidence="12">Binds 1 divalent metal cation per subunit.</text>
</comment>
<evidence type="ECO:0000313" key="14">
    <source>
        <dbReference type="EMBL" id="MEC1177858.1"/>
    </source>
</evidence>
<dbReference type="Pfam" id="PF01979">
    <property type="entry name" value="Amidohydro_1"/>
    <property type="match status" value="1"/>
</dbReference>
<dbReference type="GO" id="GO:0046872">
    <property type="term" value="F:metal ion binding"/>
    <property type="evidence" value="ECO:0007669"/>
    <property type="project" value="UniProtKB-KW"/>
</dbReference>
<dbReference type="SUPFAM" id="SSF51338">
    <property type="entry name" value="Composite domain of metallo-dependent hydrolases"/>
    <property type="match status" value="1"/>
</dbReference>
<dbReference type="RefSeq" id="WP_326122340.1">
    <property type="nucleotide sequence ID" value="NZ_JARSFG010000007.1"/>
</dbReference>
<dbReference type="PANTHER" id="PTHR11113:SF14">
    <property type="entry name" value="N-ACETYLGLUCOSAMINE-6-PHOSPHATE DEACETYLASE"/>
    <property type="match status" value="1"/>
</dbReference>
<feature type="binding site" evidence="12">
    <location>
        <position position="202"/>
    </location>
    <ligand>
        <name>Zn(2+)</name>
        <dbReference type="ChEBI" id="CHEBI:29105"/>
    </ligand>
</feature>
<dbReference type="AlphaFoldDB" id="A0AAW9NSQ0"/>
<feature type="binding site" evidence="11">
    <location>
        <position position="147"/>
    </location>
    <ligand>
        <name>substrate</name>
    </ligand>
</feature>
<dbReference type="GO" id="GO:0008448">
    <property type="term" value="F:N-acetylglucosamine-6-phosphate deacetylase activity"/>
    <property type="evidence" value="ECO:0007669"/>
    <property type="project" value="UniProtKB-EC"/>
</dbReference>
<evidence type="ECO:0000256" key="4">
    <source>
        <dbReference type="ARBA" id="ARBA00022723"/>
    </source>
</evidence>
<evidence type="ECO:0000259" key="13">
    <source>
        <dbReference type="Pfam" id="PF01979"/>
    </source>
</evidence>
<dbReference type="Gene3D" id="3.20.20.140">
    <property type="entry name" value="Metal-dependent hydrolases"/>
    <property type="match status" value="1"/>
</dbReference>
<keyword evidence="6 9" id="KW-0119">Carbohydrate metabolism</keyword>
<dbReference type="SUPFAM" id="SSF51556">
    <property type="entry name" value="Metallo-dependent hydrolases"/>
    <property type="match status" value="1"/>
</dbReference>
<feature type="binding site" evidence="12">
    <location>
        <position position="136"/>
    </location>
    <ligand>
        <name>Zn(2+)</name>
        <dbReference type="ChEBI" id="CHEBI:29105"/>
    </ligand>
</feature>
<sequence>MTSTWLVHANIVLEDTILLDGFLHMIDGKIAALGKMEHRPPIPVEVYVIDCKQQGYVMPGMIDIHVHGAKGHDFMDADPICYAKIAKHLASEGVTAFLATTMTCPMSQIEAAVTALAAYYQEQPQAVAQMLGIHLEGPFINHSKKGAQPETAILAPNVQQFNYLYELSKGLIRLVTFAPEKDIDFAMLAELCKKNIIASIGHSDADYDMTMQAIRAGVTHATHLFNGMRGIHHRDPGVVGAVLLADNVYVEFIPDNVHFHKDLLPLIYKMKGLERMLVITDGIRAKGMPDGVYTLGGEEVEVANNCCIQRKTGSLAGSVLNMNTARKNVEQWLALSLPEQIRLVSLNQAIHLGIADFKGSLAIGKDADVVWLNADGEVEKTFCLGKLAFEKS</sequence>
<feature type="binding site" evidence="11">
    <location>
        <position position="258"/>
    </location>
    <ligand>
        <name>substrate</name>
    </ligand>
</feature>
<feature type="active site" description="Proton donor/acceptor" evidence="10">
    <location>
        <position position="281"/>
    </location>
</feature>
<dbReference type="PIRSF" id="PIRSF038994">
    <property type="entry name" value="NagA"/>
    <property type="match status" value="1"/>
</dbReference>
<keyword evidence="5 9" id="KW-0378">Hydrolase</keyword>
<evidence type="ECO:0000256" key="11">
    <source>
        <dbReference type="PIRSR" id="PIRSR038994-2"/>
    </source>
</evidence>
<dbReference type="PANTHER" id="PTHR11113">
    <property type="entry name" value="N-ACETYLGLUCOSAMINE-6-PHOSPHATE DEACETYLASE"/>
    <property type="match status" value="1"/>
</dbReference>
<comment type="pathway">
    <text evidence="8">Amino-sugar metabolism; N-acetylneuraminate degradation; D-fructose 6-phosphate from N-acetylneuraminate: step 4/5.</text>
</comment>
<gene>
    <name evidence="14" type="primary">nagA</name>
    <name evidence="14" type="ORF">P9B03_05125</name>
</gene>
<reference evidence="14 15" key="1">
    <citation type="submission" date="2023-03" db="EMBL/GenBank/DDBJ databases">
        <title>Bacillus Genome Sequencing.</title>
        <authorList>
            <person name="Dunlap C."/>
        </authorList>
    </citation>
    <scope>NUCLEOTIDE SEQUENCE [LARGE SCALE GENOMIC DNA]</scope>
    <source>
        <strain evidence="14 15">B-59205</strain>
    </source>
</reference>
<evidence type="ECO:0000256" key="8">
    <source>
        <dbReference type="ARBA" id="ARBA00060590"/>
    </source>
</evidence>
<dbReference type="NCBIfam" id="TIGR00221">
    <property type="entry name" value="nagA"/>
    <property type="match status" value="1"/>
</dbReference>
<keyword evidence="4 12" id="KW-0479">Metal-binding</keyword>
<dbReference type="InterPro" id="IPR003764">
    <property type="entry name" value="GlcNAc_6-P_deAcase"/>
</dbReference>
<comment type="similarity">
    <text evidence="1 9">Belongs to the metallo-dependent hydrolases superfamily. NagA family.</text>
</comment>
<evidence type="ECO:0000256" key="10">
    <source>
        <dbReference type="PIRSR" id="PIRSR038994-1"/>
    </source>
</evidence>
<protein>
    <recommendedName>
        <fullName evidence="3">N-acetylglucosamine-6-phosphate deacetylase</fullName>
        <ecNumber evidence="2">3.5.1.25</ecNumber>
    </recommendedName>
</protein>
<comment type="caution">
    <text evidence="14">The sequence shown here is derived from an EMBL/GenBank/DDBJ whole genome shotgun (WGS) entry which is preliminary data.</text>
</comment>
<keyword evidence="15" id="KW-1185">Reference proteome</keyword>
<evidence type="ECO:0000256" key="1">
    <source>
        <dbReference type="ARBA" id="ARBA00010716"/>
    </source>
</evidence>
<evidence type="ECO:0000256" key="9">
    <source>
        <dbReference type="PIRNR" id="PIRNR038994"/>
    </source>
</evidence>
<dbReference type="InterPro" id="IPR032466">
    <property type="entry name" value="Metal_Hydrolase"/>
</dbReference>
<dbReference type="CDD" id="cd00854">
    <property type="entry name" value="NagA"/>
    <property type="match status" value="1"/>
</dbReference>
<feature type="binding site" evidence="12">
    <location>
        <position position="223"/>
    </location>
    <ligand>
        <name>Zn(2+)</name>
        <dbReference type="ChEBI" id="CHEBI:29105"/>
    </ligand>
</feature>
<evidence type="ECO:0000256" key="2">
    <source>
        <dbReference type="ARBA" id="ARBA00011899"/>
    </source>
</evidence>